<proteinExistence type="inferred from homology"/>
<evidence type="ECO:0000313" key="15">
    <source>
        <dbReference type="EMBL" id="RKQ84613.1"/>
    </source>
</evidence>
<name>A0A660KUF4_9BACL</name>
<dbReference type="GO" id="GO:0005737">
    <property type="term" value="C:cytoplasm"/>
    <property type="evidence" value="ECO:0007669"/>
    <property type="project" value="UniProtKB-SubCell"/>
</dbReference>
<dbReference type="GO" id="GO:0016740">
    <property type="term" value="F:transferase activity"/>
    <property type="evidence" value="ECO:0007669"/>
    <property type="project" value="UniProtKB-ARBA"/>
</dbReference>
<keyword evidence="6 13" id="KW-0479">Metal-binding</keyword>
<dbReference type="SUPFAM" id="SSF46589">
    <property type="entry name" value="tRNA-binding arm"/>
    <property type="match status" value="1"/>
</dbReference>
<dbReference type="InterPro" id="IPR004529">
    <property type="entry name" value="Phe-tRNA-synth_IIc_asu"/>
</dbReference>
<feature type="binding site" evidence="13">
    <location>
        <position position="262"/>
    </location>
    <ligand>
        <name>Mg(2+)</name>
        <dbReference type="ChEBI" id="CHEBI:18420"/>
        <note>shared with beta subunit</note>
    </ligand>
</feature>
<evidence type="ECO:0000256" key="1">
    <source>
        <dbReference type="ARBA" id="ARBA00004496"/>
    </source>
</evidence>
<comment type="caution">
    <text evidence="15">The sequence shown here is derived from an EMBL/GenBank/DDBJ whole genome shotgun (WGS) entry which is preliminary data.</text>
</comment>
<evidence type="ECO:0000256" key="4">
    <source>
        <dbReference type="ARBA" id="ARBA00022490"/>
    </source>
</evidence>
<dbReference type="PANTHER" id="PTHR11538:SF41">
    <property type="entry name" value="PHENYLALANINE--TRNA LIGASE, MITOCHONDRIAL"/>
    <property type="match status" value="1"/>
</dbReference>
<evidence type="ECO:0000256" key="13">
    <source>
        <dbReference type="HAMAP-Rule" id="MF_00281"/>
    </source>
</evidence>
<evidence type="ECO:0000256" key="3">
    <source>
        <dbReference type="ARBA" id="ARBA00011209"/>
    </source>
</evidence>
<dbReference type="Proteomes" id="UP000267019">
    <property type="component" value="Unassembled WGS sequence"/>
</dbReference>
<comment type="cofactor">
    <cofactor evidence="13">
        <name>Mg(2+)</name>
        <dbReference type="ChEBI" id="CHEBI:18420"/>
    </cofactor>
    <text evidence="13">Binds 2 magnesium ions per tetramer.</text>
</comment>
<dbReference type="HAMAP" id="MF_00281">
    <property type="entry name" value="Phe_tRNA_synth_alpha1"/>
    <property type="match status" value="1"/>
</dbReference>
<dbReference type="InterPro" id="IPR006195">
    <property type="entry name" value="aa-tRNA-synth_II"/>
</dbReference>
<evidence type="ECO:0000256" key="6">
    <source>
        <dbReference type="ARBA" id="ARBA00022723"/>
    </source>
</evidence>
<dbReference type="GO" id="GO:0000049">
    <property type="term" value="F:tRNA binding"/>
    <property type="evidence" value="ECO:0007669"/>
    <property type="project" value="InterPro"/>
</dbReference>
<comment type="similarity">
    <text evidence="2 13">Belongs to the class-II aminoacyl-tRNA synthetase family. Phe-tRNA synthetase alpha subunit type 1 subfamily.</text>
</comment>
<reference evidence="15 16" key="1">
    <citation type="submission" date="2018-10" db="EMBL/GenBank/DDBJ databases">
        <title>Genomic Encyclopedia of Type Strains, Phase IV (KMG-IV): sequencing the most valuable type-strain genomes for metagenomic binning, comparative biology and taxonomic classification.</title>
        <authorList>
            <person name="Goeker M."/>
        </authorList>
    </citation>
    <scope>NUCLEOTIDE SEQUENCE [LARGE SCALE GENOMIC DNA]</scope>
    <source>
        <strain evidence="15 16">DSM 22653</strain>
    </source>
</reference>
<accession>A0A660KUF4</accession>
<keyword evidence="10 13" id="KW-0648">Protein biosynthesis</keyword>
<comment type="subunit">
    <text evidence="3 13">Tetramer of two alpha and two beta subunits.</text>
</comment>
<dbReference type="PROSITE" id="PS50862">
    <property type="entry name" value="AA_TRNA_LIGASE_II"/>
    <property type="match status" value="1"/>
</dbReference>
<evidence type="ECO:0000256" key="9">
    <source>
        <dbReference type="ARBA" id="ARBA00022842"/>
    </source>
</evidence>
<keyword evidence="16" id="KW-1185">Reference proteome</keyword>
<dbReference type="Pfam" id="PF01409">
    <property type="entry name" value="tRNA-synt_2d"/>
    <property type="match status" value="1"/>
</dbReference>
<evidence type="ECO:0000256" key="7">
    <source>
        <dbReference type="ARBA" id="ARBA00022741"/>
    </source>
</evidence>
<dbReference type="InterPro" id="IPR004188">
    <property type="entry name" value="Phe-tRNA_ligase_II_N"/>
</dbReference>
<dbReference type="NCBIfam" id="TIGR00468">
    <property type="entry name" value="pheS"/>
    <property type="match status" value="1"/>
</dbReference>
<dbReference type="AlphaFoldDB" id="A0A660KUF4"/>
<dbReference type="InterPro" id="IPR022911">
    <property type="entry name" value="Phe_tRNA_ligase_alpha1_bac"/>
</dbReference>
<comment type="catalytic activity">
    <reaction evidence="12 13">
        <text>tRNA(Phe) + L-phenylalanine + ATP = L-phenylalanyl-tRNA(Phe) + AMP + diphosphate + H(+)</text>
        <dbReference type="Rhea" id="RHEA:19413"/>
        <dbReference type="Rhea" id="RHEA-COMP:9668"/>
        <dbReference type="Rhea" id="RHEA-COMP:9699"/>
        <dbReference type="ChEBI" id="CHEBI:15378"/>
        <dbReference type="ChEBI" id="CHEBI:30616"/>
        <dbReference type="ChEBI" id="CHEBI:33019"/>
        <dbReference type="ChEBI" id="CHEBI:58095"/>
        <dbReference type="ChEBI" id="CHEBI:78442"/>
        <dbReference type="ChEBI" id="CHEBI:78531"/>
        <dbReference type="ChEBI" id="CHEBI:456215"/>
        <dbReference type="EC" id="6.1.1.20"/>
    </reaction>
</comment>
<dbReference type="InterPro" id="IPR010978">
    <property type="entry name" value="tRNA-bd_arm"/>
</dbReference>
<dbReference type="GO" id="GO:0140096">
    <property type="term" value="F:catalytic activity, acting on a protein"/>
    <property type="evidence" value="ECO:0007669"/>
    <property type="project" value="UniProtKB-ARBA"/>
</dbReference>
<dbReference type="GO" id="GO:0005524">
    <property type="term" value="F:ATP binding"/>
    <property type="evidence" value="ECO:0007669"/>
    <property type="project" value="UniProtKB-UniRule"/>
</dbReference>
<dbReference type="GO" id="GO:0006432">
    <property type="term" value="P:phenylalanyl-tRNA aminoacylation"/>
    <property type="evidence" value="ECO:0007669"/>
    <property type="project" value="UniProtKB-UniRule"/>
</dbReference>
<dbReference type="SUPFAM" id="SSF55681">
    <property type="entry name" value="Class II aaRS and biotin synthetases"/>
    <property type="match status" value="1"/>
</dbReference>
<dbReference type="GO" id="GO:0004826">
    <property type="term" value="F:phenylalanine-tRNA ligase activity"/>
    <property type="evidence" value="ECO:0007669"/>
    <property type="project" value="UniProtKB-UniRule"/>
</dbReference>
<evidence type="ECO:0000256" key="8">
    <source>
        <dbReference type="ARBA" id="ARBA00022840"/>
    </source>
</evidence>
<dbReference type="Gene3D" id="3.30.930.10">
    <property type="entry name" value="Bira Bifunctional Protein, Domain 2"/>
    <property type="match status" value="1"/>
</dbReference>
<evidence type="ECO:0000256" key="12">
    <source>
        <dbReference type="ARBA" id="ARBA00049255"/>
    </source>
</evidence>
<dbReference type="CDD" id="cd00496">
    <property type="entry name" value="PheRS_alpha_core"/>
    <property type="match status" value="1"/>
</dbReference>
<dbReference type="GO" id="GO:0000287">
    <property type="term" value="F:magnesium ion binding"/>
    <property type="evidence" value="ECO:0007669"/>
    <property type="project" value="UniProtKB-UniRule"/>
</dbReference>
<keyword evidence="5 13" id="KW-0436">Ligase</keyword>
<organism evidence="15 16">
    <name type="scientific">Brockia lithotrophica</name>
    <dbReference type="NCBI Taxonomy" id="933949"/>
    <lineage>
        <taxon>Bacteria</taxon>
        <taxon>Bacillati</taxon>
        <taxon>Bacillota</taxon>
        <taxon>Bacilli</taxon>
        <taxon>Bacillales</taxon>
        <taxon>Bacillales Family X. Incertae Sedis</taxon>
        <taxon>Brockia</taxon>
    </lineage>
</organism>
<dbReference type="PANTHER" id="PTHR11538">
    <property type="entry name" value="PHENYLALANYL-TRNA SYNTHETASE"/>
    <property type="match status" value="1"/>
</dbReference>
<dbReference type="FunFam" id="3.30.930.10:FF:000003">
    <property type="entry name" value="Phenylalanine--tRNA ligase alpha subunit"/>
    <property type="match status" value="1"/>
</dbReference>
<evidence type="ECO:0000313" key="16">
    <source>
        <dbReference type="Proteomes" id="UP000267019"/>
    </source>
</evidence>
<keyword evidence="8 13" id="KW-0067">ATP-binding</keyword>
<dbReference type="EMBL" id="RBIJ01000003">
    <property type="protein sequence ID" value="RKQ84613.1"/>
    <property type="molecule type" value="Genomic_DNA"/>
</dbReference>
<keyword evidence="11 13" id="KW-0030">Aminoacyl-tRNA synthetase</keyword>
<feature type="domain" description="Aminoacyl-transfer RNA synthetases class-II family profile" evidence="14">
    <location>
        <begin position="118"/>
        <end position="346"/>
    </location>
</feature>
<keyword evidence="7 13" id="KW-0547">Nucleotide-binding</keyword>
<evidence type="ECO:0000256" key="10">
    <source>
        <dbReference type="ARBA" id="ARBA00022917"/>
    </source>
</evidence>
<keyword evidence="9 13" id="KW-0460">Magnesium</keyword>
<dbReference type="InterPro" id="IPR002319">
    <property type="entry name" value="Phenylalanyl-tRNA_Synthase"/>
</dbReference>
<evidence type="ECO:0000259" key="14">
    <source>
        <dbReference type="PROSITE" id="PS50862"/>
    </source>
</evidence>
<gene>
    <name evidence="13" type="primary">pheS</name>
    <name evidence="15" type="ORF">C7438_1102</name>
</gene>
<evidence type="ECO:0000256" key="5">
    <source>
        <dbReference type="ARBA" id="ARBA00022598"/>
    </source>
</evidence>
<dbReference type="RefSeq" id="WP_121444367.1">
    <property type="nucleotide sequence ID" value="NZ_RBIJ01000003.1"/>
</dbReference>
<comment type="subcellular location">
    <subcellularLocation>
        <location evidence="1 13">Cytoplasm</location>
    </subcellularLocation>
</comment>
<evidence type="ECO:0000256" key="11">
    <source>
        <dbReference type="ARBA" id="ARBA00023146"/>
    </source>
</evidence>
<dbReference type="InterPro" id="IPR045864">
    <property type="entry name" value="aa-tRNA-synth_II/BPL/LPL"/>
</dbReference>
<dbReference type="Pfam" id="PF02912">
    <property type="entry name" value="Phe_tRNA-synt_N"/>
    <property type="match status" value="1"/>
</dbReference>
<protein>
    <recommendedName>
        <fullName evidence="13">Phenylalanine--tRNA ligase alpha subunit</fullName>
        <ecNumber evidence="13">6.1.1.20</ecNumber>
    </recommendedName>
    <alternativeName>
        <fullName evidence="13">Phenylalanyl-tRNA synthetase alpha subunit</fullName>
        <shortName evidence="13">PheRS</shortName>
    </alternativeName>
</protein>
<sequence length="351" mass="39277">MDLARFDPSEFERIASEARARIASAADEAALEGLRVEYLGKRGVLSLARERLRQLPPEERPAAGRALNAAWEEVERAYEERRAALRAEETRRRLEAERLDLSLPGEPYPLGASHPILRVIEEVEEIFLHLGYSVVEGPEVEWDLYNFERLNIPPDHPARDMQDSFYLAEDVLLRTHTSPVQVRTLLARGGGLPVRIVAPGTVYRRDEDDATHSHMFTQVEGLVVDEGVSLADLKGTLLAFARAFFGEGTRIRLRPSFFPFTEPSVEVDVSCHKCGGAGCNVCKFTGWIEVLGAGMVHPEVLRGAGYDPERVSGFAFGLGVERLAMIKYGVEDVRSFYTGDVRFLRPFRVHA</sequence>
<dbReference type="EC" id="6.1.1.20" evidence="13"/>
<evidence type="ECO:0000256" key="2">
    <source>
        <dbReference type="ARBA" id="ARBA00010207"/>
    </source>
</evidence>
<keyword evidence="4 13" id="KW-0963">Cytoplasm</keyword>
<dbReference type="OrthoDB" id="9800719at2"/>